<proteinExistence type="predicted"/>
<dbReference type="PANTHER" id="PTHR35392">
    <property type="entry name" value="ZN(II)2CYS6 TRANSCRIPTION FACTOR (EUROFUNG)-RELATED-RELATED"/>
    <property type="match status" value="1"/>
</dbReference>
<feature type="compositionally biased region" description="Low complexity" evidence="2">
    <location>
        <begin position="174"/>
        <end position="192"/>
    </location>
</feature>
<dbReference type="InterPro" id="IPR036236">
    <property type="entry name" value="Znf_C2H2_sf"/>
</dbReference>
<keyword evidence="1" id="KW-0863">Zinc-finger</keyword>
<dbReference type="Pfam" id="PF24537">
    <property type="entry name" value="zf-C2H2_fungi"/>
    <property type="match status" value="1"/>
</dbReference>
<feature type="region of interest" description="Disordered" evidence="2">
    <location>
        <begin position="167"/>
        <end position="195"/>
    </location>
</feature>
<dbReference type="AlphaFoldDB" id="A0AAN6YX98"/>
<evidence type="ECO:0000259" key="3">
    <source>
        <dbReference type="PROSITE" id="PS50157"/>
    </source>
</evidence>
<reference evidence="4" key="1">
    <citation type="journal article" date="2023" name="Mol. Phylogenet. Evol.">
        <title>Genome-scale phylogeny and comparative genomics of the fungal order Sordariales.</title>
        <authorList>
            <person name="Hensen N."/>
            <person name="Bonometti L."/>
            <person name="Westerberg I."/>
            <person name="Brannstrom I.O."/>
            <person name="Guillou S."/>
            <person name="Cros-Aarteil S."/>
            <person name="Calhoun S."/>
            <person name="Haridas S."/>
            <person name="Kuo A."/>
            <person name="Mondo S."/>
            <person name="Pangilinan J."/>
            <person name="Riley R."/>
            <person name="LaButti K."/>
            <person name="Andreopoulos B."/>
            <person name="Lipzen A."/>
            <person name="Chen C."/>
            <person name="Yan M."/>
            <person name="Daum C."/>
            <person name="Ng V."/>
            <person name="Clum A."/>
            <person name="Steindorff A."/>
            <person name="Ohm R.A."/>
            <person name="Martin F."/>
            <person name="Silar P."/>
            <person name="Natvig D.O."/>
            <person name="Lalanne C."/>
            <person name="Gautier V."/>
            <person name="Ament-Velasquez S.L."/>
            <person name="Kruys A."/>
            <person name="Hutchinson M.I."/>
            <person name="Powell A.J."/>
            <person name="Barry K."/>
            <person name="Miller A.N."/>
            <person name="Grigoriev I.V."/>
            <person name="Debuchy R."/>
            <person name="Gladieux P."/>
            <person name="Hiltunen Thoren M."/>
            <person name="Johannesson H."/>
        </authorList>
    </citation>
    <scope>NUCLEOTIDE SEQUENCE</scope>
    <source>
        <strain evidence="4">CBS 508.74</strain>
    </source>
</reference>
<dbReference type="PROSITE" id="PS50157">
    <property type="entry name" value="ZINC_FINGER_C2H2_2"/>
    <property type="match status" value="1"/>
</dbReference>
<comment type="caution">
    <text evidence="4">The sequence shown here is derived from an EMBL/GenBank/DDBJ whole genome shotgun (WGS) entry which is preliminary data.</text>
</comment>
<name>A0AAN6YX98_9PEZI</name>
<keyword evidence="1" id="KW-0479">Metal-binding</keyword>
<evidence type="ECO:0000313" key="5">
    <source>
        <dbReference type="Proteomes" id="UP001302812"/>
    </source>
</evidence>
<reference evidence="4" key="2">
    <citation type="submission" date="2023-05" db="EMBL/GenBank/DDBJ databases">
        <authorList>
            <consortium name="Lawrence Berkeley National Laboratory"/>
            <person name="Steindorff A."/>
            <person name="Hensen N."/>
            <person name="Bonometti L."/>
            <person name="Westerberg I."/>
            <person name="Brannstrom I.O."/>
            <person name="Guillou S."/>
            <person name="Cros-Aarteil S."/>
            <person name="Calhoun S."/>
            <person name="Haridas S."/>
            <person name="Kuo A."/>
            <person name="Mondo S."/>
            <person name="Pangilinan J."/>
            <person name="Riley R."/>
            <person name="Labutti K."/>
            <person name="Andreopoulos B."/>
            <person name="Lipzen A."/>
            <person name="Chen C."/>
            <person name="Yanf M."/>
            <person name="Daum C."/>
            <person name="Ng V."/>
            <person name="Clum A."/>
            <person name="Ohm R."/>
            <person name="Martin F."/>
            <person name="Silar P."/>
            <person name="Natvig D."/>
            <person name="Lalanne C."/>
            <person name="Gautier V."/>
            <person name="Ament-Velasquez S.L."/>
            <person name="Kruys A."/>
            <person name="Hutchinson M.I."/>
            <person name="Powell A.J."/>
            <person name="Barry K."/>
            <person name="Miller A.N."/>
            <person name="Grigoriev I.V."/>
            <person name="Debuchy R."/>
            <person name="Gladieux P."/>
            <person name="Thoren M.H."/>
            <person name="Johannesson H."/>
        </authorList>
    </citation>
    <scope>NUCLEOTIDE SEQUENCE</scope>
    <source>
        <strain evidence="4">CBS 508.74</strain>
    </source>
</reference>
<dbReference type="Proteomes" id="UP001302812">
    <property type="component" value="Unassembled WGS sequence"/>
</dbReference>
<dbReference type="GeneID" id="89934857"/>
<dbReference type="Gene3D" id="3.30.160.60">
    <property type="entry name" value="Classic Zinc Finger"/>
    <property type="match status" value="1"/>
</dbReference>
<feature type="compositionally biased region" description="Polar residues" evidence="2">
    <location>
        <begin position="255"/>
        <end position="265"/>
    </location>
</feature>
<dbReference type="InterPro" id="IPR052973">
    <property type="entry name" value="Fungal_sec-metab_reg_TF"/>
</dbReference>
<dbReference type="EMBL" id="MU853332">
    <property type="protein sequence ID" value="KAK4117127.1"/>
    <property type="molecule type" value="Genomic_DNA"/>
</dbReference>
<dbReference type="RefSeq" id="XP_064674697.1">
    <property type="nucleotide sequence ID" value="XM_064810732.1"/>
</dbReference>
<evidence type="ECO:0000313" key="4">
    <source>
        <dbReference type="EMBL" id="KAK4117127.1"/>
    </source>
</evidence>
<protein>
    <recommendedName>
        <fullName evidence="3">C2H2-type domain-containing protein</fullName>
    </recommendedName>
</protein>
<sequence>MDLDFDLDAISWAGDLDPSASRLEPELDLGAYCPSMTDFPSDFLFAEDEGVLPTAPFHGHQAETASNLQLVRVQEQGSMLQSQAFPEAEPRIPAGDARHLDDNTQDHDLARERLRRQLSLLSKGWCGDEIRFKNCDPSKAVVLHNLAMELGLSYNHDVRSREVSMCRLESPQASSGPLPSPRRLSSSIPRSSTELDSTLCIPAHPIIPTLPVPEEDVVLTDDMNQQPPQPVSALKEQSLSRHPSRSERISDSISKHVSTLKTSISKGGRRGPLSENGRRDMRALEGAGGACWRCKVLRRKCDPGSPCRCCLQSVPTPLGEDAPLWPVIGCRRGPLRDAIPAQLLCPESHRPQNLGARNCLTPSRRCRSADVADRCLLSAESQRLADMKAVLEGSSDKLSITDECLKDAFSAFIEAGRYRDRDSLHTKYTLESESVTYTELIAIIAWELAENHTLLPLLEIRSWESFMRMLETACIYESEVGQTSLVMLSMICLRHGLEALRLHSANLLSPGAHDDCSGSCQVDCVRNLSVQVANYVDELSSVIFNKENMRDRRWWLSTFYSLYIQSYVRHALITIEKQLRFRSVDDVPVEDLSAYQYLHLPAVLFTAASAKYDPLLGGRLQYALTDNSVIPETCVPELHHSSARVACEVDKWSDCGIRTSYQFLRKLLQIGSLDFESGTDSAGAKSPLTISSPSGRGKVASPISPNSLASGQEWLRSPRTLHDPSNRDSWGSGSSAPAPTVFSNKSCESLARSISTDKTSFYEPSVFARVSFSGSVADLDAAGIGTGIGTINPAALYSTSQNFLSQPSPFDRPVMESLVKDENPAGAKDASAPAPLPAFVCNCCPRTPRQFHTVEELAQHESEKPHPCTQCKKRFKSPTEAERHINAIHLKSDSWSCKAFEDALVAFQSESFNGVVWDVCGFCGGGFARKGDSVDQAELISHLESVHKIGECDRNKKFYRADNFRQHLKNTHVAKPGKWLKALERVCRTTGTGNT</sequence>
<gene>
    <name evidence="4" type="ORF">N656DRAFT_698748</name>
</gene>
<feature type="region of interest" description="Disordered" evidence="2">
    <location>
        <begin position="677"/>
        <end position="738"/>
    </location>
</feature>
<keyword evidence="5" id="KW-1185">Reference proteome</keyword>
<dbReference type="PROSITE" id="PS00028">
    <property type="entry name" value="ZINC_FINGER_C2H2_1"/>
    <property type="match status" value="1"/>
</dbReference>
<feature type="compositionally biased region" description="Basic and acidic residues" evidence="2">
    <location>
        <begin position="244"/>
        <end position="254"/>
    </location>
</feature>
<dbReference type="SUPFAM" id="SSF57667">
    <property type="entry name" value="beta-beta-alpha zinc fingers"/>
    <property type="match status" value="1"/>
</dbReference>
<feature type="domain" description="C2H2-type" evidence="3">
    <location>
        <begin position="866"/>
        <end position="894"/>
    </location>
</feature>
<keyword evidence="1" id="KW-0862">Zinc</keyword>
<organism evidence="4 5">
    <name type="scientific">Canariomyces notabilis</name>
    <dbReference type="NCBI Taxonomy" id="2074819"/>
    <lineage>
        <taxon>Eukaryota</taxon>
        <taxon>Fungi</taxon>
        <taxon>Dikarya</taxon>
        <taxon>Ascomycota</taxon>
        <taxon>Pezizomycotina</taxon>
        <taxon>Sordariomycetes</taxon>
        <taxon>Sordariomycetidae</taxon>
        <taxon>Sordariales</taxon>
        <taxon>Chaetomiaceae</taxon>
        <taxon>Canariomyces</taxon>
    </lineage>
</organism>
<feature type="compositionally biased region" description="Polar residues" evidence="2">
    <location>
        <begin position="727"/>
        <end position="738"/>
    </location>
</feature>
<dbReference type="GO" id="GO:0008270">
    <property type="term" value="F:zinc ion binding"/>
    <property type="evidence" value="ECO:0007669"/>
    <property type="project" value="UniProtKB-KW"/>
</dbReference>
<dbReference type="InterPro" id="IPR013087">
    <property type="entry name" value="Znf_C2H2_type"/>
</dbReference>
<accession>A0AAN6YX98</accession>
<dbReference type="SMART" id="SM00355">
    <property type="entry name" value="ZnF_C2H2"/>
    <property type="match status" value="2"/>
</dbReference>
<dbReference type="InterPro" id="IPR057026">
    <property type="entry name" value="Znf-C2H2_ascomycetes"/>
</dbReference>
<feature type="region of interest" description="Disordered" evidence="2">
    <location>
        <begin position="222"/>
        <end position="277"/>
    </location>
</feature>
<evidence type="ECO:0000256" key="1">
    <source>
        <dbReference type="PROSITE-ProRule" id="PRU00042"/>
    </source>
</evidence>
<evidence type="ECO:0000256" key="2">
    <source>
        <dbReference type="SAM" id="MobiDB-lite"/>
    </source>
</evidence>